<dbReference type="GO" id="GO:0016491">
    <property type="term" value="F:oxidoreductase activity"/>
    <property type="evidence" value="ECO:0007669"/>
    <property type="project" value="UniProtKB-KW"/>
</dbReference>
<sequence>MKIAVLGTGMVGQALAGRLAQLGHEVKVGTRDVAATLARTDPDGMGNPPYSRWAQAHPQVGLTTFAEAVADAELLVNATSGAVSLDALAAAGAEQLAGKVLLDIANPLDFSRGFPPSLFVSDTDSLGERIQAAYPELKVVKALNTLTAELMVDAKALAGGEHSVFVAGNDADAKRTVTELLESFGHADIIDLGDITGARGVEMLLPVWLRLMGTLNTPRFQFKIVR</sequence>
<evidence type="ECO:0000313" key="3">
    <source>
        <dbReference type="EMBL" id="SCF17732.1"/>
    </source>
</evidence>
<dbReference type="Proteomes" id="UP000198228">
    <property type="component" value="Chromosome I"/>
</dbReference>
<dbReference type="InterPro" id="IPR051267">
    <property type="entry name" value="STEAP_metalloreductase"/>
</dbReference>
<dbReference type="SUPFAM" id="SSF51735">
    <property type="entry name" value="NAD(P)-binding Rossmann-fold domains"/>
    <property type="match status" value="1"/>
</dbReference>
<organism evidence="3 4">
    <name type="scientific">Micromonospora purpureochromogenes</name>
    <dbReference type="NCBI Taxonomy" id="47872"/>
    <lineage>
        <taxon>Bacteria</taxon>
        <taxon>Bacillati</taxon>
        <taxon>Actinomycetota</taxon>
        <taxon>Actinomycetes</taxon>
        <taxon>Micromonosporales</taxon>
        <taxon>Micromonosporaceae</taxon>
        <taxon>Micromonospora</taxon>
    </lineage>
</organism>
<dbReference type="Pfam" id="PF03807">
    <property type="entry name" value="F420_oxidored"/>
    <property type="match status" value="1"/>
</dbReference>
<dbReference type="Gene3D" id="3.40.50.720">
    <property type="entry name" value="NAD(P)-binding Rossmann-like Domain"/>
    <property type="match status" value="1"/>
</dbReference>
<reference evidence="3 4" key="1">
    <citation type="submission" date="2016-06" db="EMBL/GenBank/DDBJ databases">
        <authorList>
            <person name="Kjaerup R.B."/>
            <person name="Dalgaard T.S."/>
            <person name="Juul-Madsen H.R."/>
        </authorList>
    </citation>
    <scope>NUCLEOTIDE SEQUENCE [LARGE SCALE GENOMIC DNA]</scope>
    <source>
        <strain evidence="3 4">DSM 43821</strain>
    </source>
</reference>
<name>A0A1C4YAF9_9ACTN</name>
<protein>
    <recommendedName>
        <fullName evidence="2">Pyrroline-5-carboxylate reductase catalytic N-terminal domain-containing protein</fullName>
    </recommendedName>
</protein>
<dbReference type="InterPro" id="IPR028939">
    <property type="entry name" value="P5C_Rdtase_cat_N"/>
</dbReference>
<evidence type="ECO:0000256" key="1">
    <source>
        <dbReference type="ARBA" id="ARBA00023002"/>
    </source>
</evidence>
<evidence type="ECO:0000313" key="4">
    <source>
        <dbReference type="Proteomes" id="UP000198228"/>
    </source>
</evidence>
<gene>
    <name evidence="3" type="ORF">GA0074696_3189</name>
</gene>
<accession>A0A1C4YAF9</accession>
<feature type="domain" description="Pyrroline-5-carboxylate reductase catalytic N-terminal" evidence="2">
    <location>
        <begin position="2"/>
        <end position="107"/>
    </location>
</feature>
<proteinExistence type="predicted"/>
<dbReference type="RefSeq" id="WP_088961818.1">
    <property type="nucleotide sequence ID" value="NZ_LT607410.1"/>
</dbReference>
<dbReference type="EMBL" id="LT607410">
    <property type="protein sequence ID" value="SCF17732.1"/>
    <property type="molecule type" value="Genomic_DNA"/>
</dbReference>
<dbReference type="AlphaFoldDB" id="A0A1C4YAF9"/>
<keyword evidence="1" id="KW-0560">Oxidoreductase</keyword>
<dbReference type="InterPro" id="IPR036291">
    <property type="entry name" value="NAD(P)-bd_dom_sf"/>
</dbReference>
<dbReference type="PANTHER" id="PTHR14239">
    <property type="entry name" value="DUDULIN-RELATED"/>
    <property type="match status" value="1"/>
</dbReference>
<evidence type="ECO:0000259" key="2">
    <source>
        <dbReference type="Pfam" id="PF03807"/>
    </source>
</evidence>